<dbReference type="AlphaFoldDB" id="A0A8W7PH53"/>
<accession>A0A8W7PH53</accession>
<protein>
    <submittedName>
        <fullName evidence="1">Uncharacterized protein</fullName>
    </submittedName>
</protein>
<dbReference type="Proteomes" id="UP000075882">
    <property type="component" value="Unassembled WGS sequence"/>
</dbReference>
<dbReference type="EnsemblMetazoa" id="ACOM031612-RA">
    <property type="protein sequence ID" value="ACOM031612-PA.1"/>
    <property type="gene ID" value="ACOM031612"/>
</dbReference>
<evidence type="ECO:0000313" key="1">
    <source>
        <dbReference type="EnsemblMetazoa" id="ACOM031612-PA.1"/>
    </source>
</evidence>
<sequence>MILLIFGRTQSPTSISTPAQTTQRPACKRNEEYTDCGNSCTEKCRRSTQCPTQQQSAGSYVKLLDVHPLQHSILVLVETNCPYFPLEVESFHEGSTSSVPYIRAR</sequence>
<reference evidence="1" key="1">
    <citation type="submission" date="2022-08" db="UniProtKB">
        <authorList>
            <consortium name="EnsemblMetazoa"/>
        </authorList>
    </citation>
    <scope>IDENTIFICATION</scope>
</reference>
<organism evidence="1">
    <name type="scientific">Anopheles coluzzii</name>
    <name type="common">African malaria mosquito</name>
    <dbReference type="NCBI Taxonomy" id="1518534"/>
    <lineage>
        <taxon>Eukaryota</taxon>
        <taxon>Metazoa</taxon>
        <taxon>Ecdysozoa</taxon>
        <taxon>Arthropoda</taxon>
        <taxon>Hexapoda</taxon>
        <taxon>Insecta</taxon>
        <taxon>Pterygota</taxon>
        <taxon>Neoptera</taxon>
        <taxon>Endopterygota</taxon>
        <taxon>Diptera</taxon>
        <taxon>Nematocera</taxon>
        <taxon>Culicoidea</taxon>
        <taxon>Culicidae</taxon>
        <taxon>Anophelinae</taxon>
        <taxon>Anopheles</taxon>
    </lineage>
</organism>
<dbReference type="VEuPathDB" id="VectorBase:ACON2_037780"/>
<proteinExistence type="predicted"/>
<name>A0A8W7PH53_ANOCL</name>